<evidence type="ECO:0000256" key="13">
    <source>
        <dbReference type="PIRNR" id="PIRNR006446"/>
    </source>
</evidence>
<comment type="caution">
    <text evidence="14">The sequence shown here is derived from an EMBL/GenBank/DDBJ whole genome shotgun (WGS) entry which is preliminary data.</text>
</comment>
<proteinExistence type="inferred from homology"/>
<evidence type="ECO:0000256" key="12">
    <source>
        <dbReference type="ARBA" id="ARBA00023136"/>
    </source>
</evidence>
<keyword evidence="7 13" id="KW-0812">Transmembrane</keyword>
<dbReference type="GO" id="GO:0009055">
    <property type="term" value="F:electron transfer activity"/>
    <property type="evidence" value="ECO:0007669"/>
    <property type="project" value="UniProtKB-UniRule"/>
</dbReference>
<comment type="subcellular location">
    <subcellularLocation>
        <location evidence="1">Cell inner membrane</location>
        <topology evidence="1">Multi-pass membrane protein</topology>
    </subcellularLocation>
</comment>
<feature type="transmembrane region" description="Helical" evidence="13">
    <location>
        <begin position="22"/>
        <end position="46"/>
    </location>
</feature>
<organism evidence="14 15">
    <name type="scientific">Ancylomarina longa</name>
    <dbReference type="NCBI Taxonomy" id="2487017"/>
    <lineage>
        <taxon>Bacteria</taxon>
        <taxon>Pseudomonadati</taxon>
        <taxon>Bacteroidota</taxon>
        <taxon>Bacteroidia</taxon>
        <taxon>Marinilabiliales</taxon>
        <taxon>Marinifilaceae</taxon>
        <taxon>Ancylomarina</taxon>
    </lineage>
</organism>
<evidence type="ECO:0000256" key="1">
    <source>
        <dbReference type="ARBA" id="ARBA00004429"/>
    </source>
</evidence>
<dbReference type="PIRSF" id="PIRSF006446">
    <property type="entry name" value="Cyt_quinol_oxidase_1"/>
    <property type="match status" value="1"/>
</dbReference>
<evidence type="ECO:0000256" key="10">
    <source>
        <dbReference type="ARBA" id="ARBA00022989"/>
    </source>
</evidence>
<reference evidence="14 15" key="1">
    <citation type="submission" date="2018-11" db="EMBL/GenBank/DDBJ databases">
        <title>Parancylomarina longa gen. nov., sp. nov., isolated from sediments of southern Okinawa.</title>
        <authorList>
            <person name="Fu T."/>
        </authorList>
    </citation>
    <scope>NUCLEOTIDE SEQUENCE [LARGE SCALE GENOMIC DNA]</scope>
    <source>
        <strain evidence="14 15">T3-2 S1-C</strain>
    </source>
</reference>
<dbReference type="PANTHER" id="PTHR30365">
    <property type="entry name" value="CYTOCHROME D UBIQUINOL OXIDASE"/>
    <property type="match status" value="1"/>
</dbReference>
<dbReference type="GO" id="GO:0020037">
    <property type="term" value="F:heme binding"/>
    <property type="evidence" value="ECO:0007669"/>
    <property type="project" value="TreeGrafter"/>
</dbReference>
<sequence length="517" mass="58000">MVEHFDLSLVDWSRAQFALTALYHWIFVPLTLGLAFIIAIMETIYYKTGDSQWKKITKFWMTLFGINFAIGVATGIILEFEFGTNWSNYSWFVGDIFGAPLAVEGIMAFFMESTFIAVMFFGWNKVSKRFHLVSTWLVAIGSNLSGLWILVANGWMQNPIGMKFNPDTARNEMMNFWDILFSPTAVNKFLHTLSSSYTLAAVFVLGISAWYLLKKTNIAFAKKSIIIAAVFGLTSSLYTVLTGDNSAREIVRNQPMKFAAIEGLYDGSAGAGLVAFGVMTESPNGKHKNMKDFNFKIEIPNMLSYMAYLDGKAFVPGINDIINGFTDNDGIVHPSVNEKIAIGQKAIAALRTFKIAKKAGDLTLAEQAQKDLEANFKYFGYGYFNDPYDTVPPISMSFYSFHTMVGLGMWFILLFILSLVYIYKNQIATKKWFLRAAIWSIPLAYIASECGWIVAEMGRQPWVIQDLMPTLTAVSNIDAISVKITFFLFLFVFTGLLIAELKIMLKQIKNGPNHGGK</sequence>
<feature type="transmembrane region" description="Helical" evidence="13">
    <location>
        <begin position="225"/>
        <end position="243"/>
    </location>
</feature>
<dbReference type="EMBL" id="RJJX01000003">
    <property type="protein sequence ID" value="RUT79388.1"/>
    <property type="molecule type" value="Genomic_DNA"/>
</dbReference>
<dbReference type="GO" id="GO:0046872">
    <property type="term" value="F:metal ion binding"/>
    <property type="evidence" value="ECO:0007669"/>
    <property type="project" value="UniProtKB-UniRule"/>
</dbReference>
<evidence type="ECO:0000313" key="14">
    <source>
        <dbReference type="EMBL" id="RUT79388.1"/>
    </source>
</evidence>
<evidence type="ECO:0000313" key="15">
    <source>
        <dbReference type="Proteomes" id="UP000282985"/>
    </source>
</evidence>
<dbReference type="OrthoDB" id="9807042at2"/>
<evidence type="ECO:0000256" key="6">
    <source>
        <dbReference type="ARBA" id="ARBA00022617"/>
    </source>
</evidence>
<dbReference type="GO" id="GO:0070069">
    <property type="term" value="C:cytochrome complex"/>
    <property type="evidence" value="ECO:0007669"/>
    <property type="project" value="UniProtKB-UniRule"/>
</dbReference>
<feature type="transmembrane region" description="Helical" evidence="13">
    <location>
        <begin position="58"/>
        <end position="78"/>
    </location>
</feature>
<keyword evidence="3 13" id="KW-0813">Transport</keyword>
<feature type="transmembrane region" description="Helical" evidence="13">
    <location>
        <begin position="196"/>
        <end position="213"/>
    </location>
</feature>
<dbReference type="GO" id="GO:0016682">
    <property type="term" value="F:oxidoreductase activity, acting on diphenols and related substances as donors, oxygen as acceptor"/>
    <property type="evidence" value="ECO:0007669"/>
    <property type="project" value="TreeGrafter"/>
</dbReference>
<comment type="similarity">
    <text evidence="2 13">Belongs to the cytochrome ubiquinol oxidase subunit 1 family.</text>
</comment>
<keyword evidence="11 13" id="KW-0408">Iron</keyword>
<dbReference type="Pfam" id="PF01654">
    <property type="entry name" value="Cyt_bd_oxida_I"/>
    <property type="match status" value="1"/>
</dbReference>
<keyword evidence="4 13" id="KW-1003">Cell membrane</keyword>
<evidence type="ECO:0000256" key="3">
    <source>
        <dbReference type="ARBA" id="ARBA00022448"/>
    </source>
</evidence>
<feature type="transmembrane region" description="Helical" evidence="13">
    <location>
        <begin position="135"/>
        <end position="156"/>
    </location>
</feature>
<dbReference type="GO" id="GO:0005886">
    <property type="term" value="C:plasma membrane"/>
    <property type="evidence" value="ECO:0007669"/>
    <property type="project" value="UniProtKB-SubCell"/>
</dbReference>
<keyword evidence="5" id="KW-0997">Cell inner membrane</keyword>
<protein>
    <submittedName>
        <fullName evidence="14">Cytochrome ubiquinol oxidase subunit I</fullName>
    </submittedName>
</protein>
<evidence type="ECO:0000256" key="11">
    <source>
        <dbReference type="ARBA" id="ARBA00023004"/>
    </source>
</evidence>
<accession>A0A434AY47</accession>
<evidence type="ECO:0000256" key="9">
    <source>
        <dbReference type="ARBA" id="ARBA00022982"/>
    </source>
</evidence>
<dbReference type="Proteomes" id="UP000282985">
    <property type="component" value="Unassembled WGS sequence"/>
</dbReference>
<evidence type="ECO:0000256" key="2">
    <source>
        <dbReference type="ARBA" id="ARBA00009819"/>
    </source>
</evidence>
<dbReference type="InterPro" id="IPR002585">
    <property type="entry name" value="Cyt-d_ubiquinol_oxidase_su_1"/>
</dbReference>
<keyword evidence="6 13" id="KW-0349">Heme</keyword>
<keyword evidence="8 13" id="KW-0479">Metal-binding</keyword>
<feature type="transmembrane region" description="Helical" evidence="13">
    <location>
        <begin position="399"/>
        <end position="423"/>
    </location>
</feature>
<dbReference type="GO" id="GO:0019646">
    <property type="term" value="P:aerobic electron transport chain"/>
    <property type="evidence" value="ECO:0007669"/>
    <property type="project" value="InterPro"/>
</dbReference>
<evidence type="ECO:0000256" key="7">
    <source>
        <dbReference type="ARBA" id="ARBA00022692"/>
    </source>
</evidence>
<keyword evidence="15" id="KW-1185">Reference proteome</keyword>
<feature type="transmembrane region" description="Helical" evidence="13">
    <location>
        <begin position="475"/>
        <end position="499"/>
    </location>
</feature>
<dbReference type="RefSeq" id="WP_127342680.1">
    <property type="nucleotide sequence ID" value="NZ_RJJX01000003.1"/>
</dbReference>
<evidence type="ECO:0000256" key="5">
    <source>
        <dbReference type="ARBA" id="ARBA00022519"/>
    </source>
</evidence>
<name>A0A434AY47_9BACT</name>
<evidence type="ECO:0000256" key="4">
    <source>
        <dbReference type="ARBA" id="ARBA00022475"/>
    </source>
</evidence>
<feature type="transmembrane region" description="Helical" evidence="13">
    <location>
        <begin position="98"/>
        <end position="123"/>
    </location>
</feature>
<evidence type="ECO:0000256" key="8">
    <source>
        <dbReference type="ARBA" id="ARBA00022723"/>
    </source>
</evidence>
<keyword evidence="10 13" id="KW-1133">Transmembrane helix</keyword>
<dbReference type="PANTHER" id="PTHR30365:SF0">
    <property type="entry name" value="CYTOCHROME BD-I UBIQUINOL OXIDASE SUBUNIT 1"/>
    <property type="match status" value="1"/>
</dbReference>
<feature type="transmembrane region" description="Helical" evidence="13">
    <location>
        <begin position="432"/>
        <end position="455"/>
    </location>
</feature>
<keyword evidence="9 13" id="KW-0249">Electron transport</keyword>
<dbReference type="AlphaFoldDB" id="A0A434AY47"/>
<gene>
    <name evidence="14" type="ORF">DLK05_03980</name>
</gene>
<keyword evidence="12 13" id="KW-0472">Membrane</keyword>